<protein>
    <submittedName>
        <fullName evidence="1">Uncharacterized protein</fullName>
    </submittedName>
</protein>
<comment type="caution">
    <text evidence="1">The sequence shown here is derived from an EMBL/GenBank/DDBJ whole genome shotgun (WGS) entry which is preliminary data.</text>
</comment>
<keyword evidence="2" id="KW-1185">Reference proteome</keyword>
<name>A0ACB8R017_9AGAM</name>
<reference evidence="1" key="1">
    <citation type="submission" date="2021-02" db="EMBL/GenBank/DDBJ databases">
        <authorList>
            <consortium name="DOE Joint Genome Institute"/>
            <person name="Ahrendt S."/>
            <person name="Looney B.P."/>
            <person name="Miyauchi S."/>
            <person name="Morin E."/>
            <person name="Drula E."/>
            <person name="Courty P.E."/>
            <person name="Chicoki N."/>
            <person name="Fauchery L."/>
            <person name="Kohler A."/>
            <person name="Kuo A."/>
            <person name="Labutti K."/>
            <person name="Pangilinan J."/>
            <person name="Lipzen A."/>
            <person name="Riley R."/>
            <person name="Andreopoulos W."/>
            <person name="He G."/>
            <person name="Johnson J."/>
            <person name="Barry K.W."/>
            <person name="Grigoriev I.V."/>
            <person name="Nagy L."/>
            <person name="Hibbett D."/>
            <person name="Henrissat B."/>
            <person name="Matheny P.B."/>
            <person name="Labbe J."/>
            <person name="Martin F."/>
        </authorList>
    </citation>
    <scope>NUCLEOTIDE SEQUENCE</scope>
    <source>
        <strain evidence="1">FP105234-sp</strain>
    </source>
</reference>
<dbReference type="Proteomes" id="UP000814033">
    <property type="component" value="Unassembled WGS sequence"/>
</dbReference>
<accession>A0ACB8R017</accession>
<proteinExistence type="predicted"/>
<sequence>LYHDKRFQTDPMFSLLCFHHRQIKSSSIGGFVMAARNNFPRIAERLRSVDQNVLADIIRRLSDNETITDKTPEEKRCFQILDDLDHVGAHVPGSRTMRKYERTEIWAITSYVGAPLWYITFAPADVNHPIAIYFAGDNETYYPVSLSRDERIRAIANNSVACAKFFMHVVYLFITHVLGYGSDHPGLWGNTRAYYGTIEQ</sequence>
<organism evidence="1 2">
    <name type="scientific">Auriscalpium vulgare</name>
    <dbReference type="NCBI Taxonomy" id="40419"/>
    <lineage>
        <taxon>Eukaryota</taxon>
        <taxon>Fungi</taxon>
        <taxon>Dikarya</taxon>
        <taxon>Basidiomycota</taxon>
        <taxon>Agaricomycotina</taxon>
        <taxon>Agaricomycetes</taxon>
        <taxon>Russulales</taxon>
        <taxon>Auriscalpiaceae</taxon>
        <taxon>Auriscalpium</taxon>
    </lineage>
</organism>
<evidence type="ECO:0000313" key="2">
    <source>
        <dbReference type="Proteomes" id="UP000814033"/>
    </source>
</evidence>
<feature type="non-terminal residue" evidence="1">
    <location>
        <position position="200"/>
    </location>
</feature>
<reference evidence="1" key="2">
    <citation type="journal article" date="2022" name="New Phytol.">
        <title>Evolutionary transition to the ectomycorrhizal habit in the genomes of a hyperdiverse lineage of mushroom-forming fungi.</title>
        <authorList>
            <person name="Looney B."/>
            <person name="Miyauchi S."/>
            <person name="Morin E."/>
            <person name="Drula E."/>
            <person name="Courty P.E."/>
            <person name="Kohler A."/>
            <person name="Kuo A."/>
            <person name="LaButti K."/>
            <person name="Pangilinan J."/>
            <person name="Lipzen A."/>
            <person name="Riley R."/>
            <person name="Andreopoulos W."/>
            <person name="He G."/>
            <person name="Johnson J."/>
            <person name="Nolan M."/>
            <person name="Tritt A."/>
            <person name="Barry K.W."/>
            <person name="Grigoriev I.V."/>
            <person name="Nagy L.G."/>
            <person name="Hibbett D."/>
            <person name="Henrissat B."/>
            <person name="Matheny P.B."/>
            <person name="Labbe J."/>
            <person name="Martin F.M."/>
        </authorList>
    </citation>
    <scope>NUCLEOTIDE SEQUENCE</scope>
    <source>
        <strain evidence="1">FP105234-sp</strain>
    </source>
</reference>
<evidence type="ECO:0000313" key="1">
    <source>
        <dbReference type="EMBL" id="KAI0037257.1"/>
    </source>
</evidence>
<gene>
    <name evidence="1" type="ORF">FA95DRAFT_1462212</name>
</gene>
<feature type="non-terminal residue" evidence="1">
    <location>
        <position position="1"/>
    </location>
</feature>
<dbReference type="EMBL" id="MU277178">
    <property type="protein sequence ID" value="KAI0037257.1"/>
    <property type="molecule type" value="Genomic_DNA"/>
</dbReference>